<feature type="transmembrane region" description="Helical" evidence="1">
    <location>
        <begin position="157"/>
        <end position="181"/>
    </location>
</feature>
<feature type="transmembrane region" description="Helical" evidence="1">
    <location>
        <begin position="93"/>
        <end position="112"/>
    </location>
</feature>
<feature type="transmembrane region" description="Helical" evidence="1">
    <location>
        <begin position="58"/>
        <end position="78"/>
    </location>
</feature>
<organism evidence="5 6">
    <name type="scientific">Actinoplanes friuliensis DSM 7358</name>
    <dbReference type="NCBI Taxonomy" id="1246995"/>
    <lineage>
        <taxon>Bacteria</taxon>
        <taxon>Bacillati</taxon>
        <taxon>Actinomycetota</taxon>
        <taxon>Actinomycetes</taxon>
        <taxon>Micromonosporales</taxon>
        <taxon>Micromonosporaceae</taxon>
        <taxon>Actinoplanes</taxon>
    </lineage>
</organism>
<dbReference type="STRING" id="1246995.AFR_25770"/>
<reference evidence="5 6" key="1">
    <citation type="journal article" date="2014" name="J. Biotechnol.">
        <title>Complete genome sequence of the actinobacterium Actinoplanes friuliensis HAG 010964, producer of the lipopeptide antibiotic friulimycin.</title>
        <authorList>
            <person name="Ruckert C."/>
            <person name="Szczepanowski R."/>
            <person name="Albersmeier A."/>
            <person name="Goesmann A."/>
            <person name="Fischer N."/>
            <person name="Steinkamper A."/>
            <person name="Puhler A."/>
            <person name="Biener R."/>
            <person name="Schwartz D."/>
            <person name="Kalinowski J."/>
        </authorList>
    </citation>
    <scope>NUCLEOTIDE SEQUENCE [LARGE SCALE GENOMIC DNA]</scope>
    <source>
        <strain evidence="5 6">DSM 7358</strain>
    </source>
</reference>
<feature type="transmembrane region" description="Helical" evidence="1">
    <location>
        <begin position="124"/>
        <end position="145"/>
    </location>
</feature>
<keyword evidence="1" id="KW-0812">Transmembrane</keyword>
<dbReference type="InterPro" id="IPR029787">
    <property type="entry name" value="Nucleotide_cyclase"/>
</dbReference>
<gene>
    <name evidence="5" type="ORF">AFR_25770</name>
</gene>
<dbReference type="EMBL" id="CP006272">
    <property type="protein sequence ID" value="AGZ43418.1"/>
    <property type="molecule type" value="Genomic_DNA"/>
</dbReference>
<dbReference type="InterPro" id="IPR052155">
    <property type="entry name" value="Biofilm_reg_signaling"/>
</dbReference>
<dbReference type="PROSITE" id="PS50883">
    <property type="entry name" value="EAL"/>
    <property type="match status" value="1"/>
</dbReference>
<keyword evidence="1" id="KW-0472">Membrane</keyword>
<feature type="transmembrane region" description="Helical" evidence="1">
    <location>
        <begin position="29"/>
        <end position="46"/>
    </location>
</feature>
<dbReference type="Gene3D" id="3.30.70.270">
    <property type="match status" value="1"/>
</dbReference>
<dbReference type="SUPFAM" id="SSF55073">
    <property type="entry name" value="Nucleotide cyclase"/>
    <property type="match status" value="1"/>
</dbReference>
<dbReference type="Pfam" id="PF00563">
    <property type="entry name" value="EAL"/>
    <property type="match status" value="1"/>
</dbReference>
<dbReference type="CDD" id="cd01948">
    <property type="entry name" value="EAL"/>
    <property type="match status" value="1"/>
</dbReference>
<dbReference type="PATRIC" id="fig|1246995.3.peg.5224"/>
<dbReference type="InterPro" id="IPR035919">
    <property type="entry name" value="EAL_sf"/>
</dbReference>
<accession>U5W2F5</accession>
<sequence>MAFLVALAGAGLFVAALLGVPWAPLAGWGSAAASALVAALACAGAAGRAEVEPVRRRVWRRIAVALCLVAILATALLIERISHGADAEGDIGFVHAVAQALIMLVFVAPLHRLPGSERRAADRLAMLLDVSALSVVTGAYVWFLIIRDLLQADRITAGGVVAAGAIIVSAMIGVIQGARILLTGYASPYRSLLLCLGGVLVVGGLAPGVLLTLSPYDVDAGQILIPVACLVLAVGARPGGAAPPLTADGIARWRQRDKLLPLVAVAFTDALLLGTLVSSPVGDRLVVGVITVVLTALAVARQLTSARQLSLQGQRFRQLVQNSYDVVTISDTSGTITYMSGGSQRMFGRRPAQRTGANMFELLHPEDRERAVALFTALAAEPGRTELWRARFRHADGRWRRIEVLTTNLLHEPSVRGIVSNTRDVTETHDLAERLSHDATHDALTGLANRALFRDRLTAALAGPVSLVLIDLDDFKIVNDTLGHAAGDELLIAVATRLSAVACPQDTVARLGGDEFALLLPGRETAEVETVLRRLISALRAPVRVESREQGVRASFGIVEGGPGDEAGDLMRRADIAMYEAKARGDGSWQYYLPGMQARGVEQEAATADLAAALDAGEFFLLYQPVVTLPGGALAGVEALVRRRHPVRGPVPPGEFIGLAEQSGLIVELGRFVLREACAQMAAWHRDRPADAPASISVNVSARQLQEPGFAAEVAAALGDSGLQPDRLIVEITESTAVGGGATAESLHRLRRLGVRLSLDDFGTGASTLTLLANCPVDQIKLDRSFVDCDVIASAVLELARGFGVEAVAEGVETAEQAARLAALGYGRAQGFHFAHPLPAAGIVAVAHQAV</sequence>
<dbReference type="CDD" id="cd01949">
    <property type="entry name" value="GGDEF"/>
    <property type="match status" value="1"/>
</dbReference>
<evidence type="ECO:0000259" key="4">
    <source>
        <dbReference type="PROSITE" id="PS50887"/>
    </source>
</evidence>
<dbReference type="SMART" id="SM00091">
    <property type="entry name" value="PAS"/>
    <property type="match status" value="1"/>
</dbReference>
<keyword evidence="6" id="KW-1185">Reference proteome</keyword>
<dbReference type="InterPro" id="IPR043128">
    <property type="entry name" value="Rev_trsase/Diguanyl_cyclase"/>
</dbReference>
<dbReference type="Pfam" id="PF00990">
    <property type="entry name" value="GGDEF"/>
    <property type="match status" value="1"/>
</dbReference>
<dbReference type="InterPro" id="IPR001633">
    <property type="entry name" value="EAL_dom"/>
</dbReference>
<dbReference type="InterPro" id="IPR013767">
    <property type="entry name" value="PAS_fold"/>
</dbReference>
<dbReference type="PANTHER" id="PTHR44757">
    <property type="entry name" value="DIGUANYLATE CYCLASE DGCP"/>
    <property type="match status" value="1"/>
</dbReference>
<dbReference type="Pfam" id="PF00989">
    <property type="entry name" value="PAS"/>
    <property type="match status" value="1"/>
</dbReference>
<evidence type="ECO:0000313" key="5">
    <source>
        <dbReference type="EMBL" id="AGZ43418.1"/>
    </source>
</evidence>
<evidence type="ECO:0000259" key="2">
    <source>
        <dbReference type="PROSITE" id="PS50112"/>
    </source>
</evidence>
<name>U5W2F5_9ACTN</name>
<feature type="domain" description="EAL" evidence="3">
    <location>
        <begin position="603"/>
        <end position="851"/>
    </location>
</feature>
<dbReference type="SMART" id="SM00052">
    <property type="entry name" value="EAL"/>
    <property type="match status" value="1"/>
</dbReference>
<evidence type="ECO:0000256" key="1">
    <source>
        <dbReference type="SAM" id="Phobius"/>
    </source>
</evidence>
<feature type="domain" description="GGDEF" evidence="4">
    <location>
        <begin position="463"/>
        <end position="594"/>
    </location>
</feature>
<dbReference type="KEGG" id="afs:AFR_25770"/>
<dbReference type="NCBIfam" id="TIGR00254">
    <property type="entry name" value="GGDEF"/>
    <property type="match status" value="1"/>
</dbReference>
<dbReference type="Gene3D" id="3.20.20.450">
    <property type="entry name" value="EAL domain"/>
    <property type="match status" value="1"/>
</dbReference>
<dbReference type="CDD" id="cd00130">
    <property type="entry name" value="PAS"/>
    <property type="match status" value="1"/>
</dbReference>
<dbReference type="Gene3D" id="3.30.450.20">
    <property type="entry name" value="PAS domain"/>
    <property type="match status" value="1"/>
</dbReference>
<evidence type="ECO:0000313" key="6">
    <source>
        <dbReference type="Proteomes" id="UP000017746"/>
    </source>
</evidence>
<dbReference type="SUPFAM" id="SSF55785">
    <property type="entry name" value="PYP-like sensor domain (PAS domain)"/>
    <property type="match status" value="1"/>
</dbReference>
<dbReference type="SMART" id="SM00267">
    <property type="entry name" value="GGDEF"/>
    <property type="match status" value="1"/>
</dbReference>
<dbReference type="PROSITE" id="PS50112">
    <property type="entry name" value="PAS"/>
    <property type="match status" value="1"/>
</dbReference>
<dbReference type="HOGENOM" id="CLU_000445_129_3_11"/>
<dbReference type="SUPFAM" id="SSF141868">
    <property type="entry name" value="EAL domain-like"/>
    <property type="match status" value="1"/>
</dbReference>
<dbReference type="InterPro" id="IPR000014">
    <property type="entry name" value="PAS"/>
</dbReference>
<dbReference type="NCBIfam" id="TIGR00229">
    <property type="entry name" value="sensory_box"/>
    <property type="match status" value="1"/>
</dbReference>
<proteinExistence type="predicted"/>
<protein>
    <submittedName>
        <fullName evidence="5">Putative diguanylate cyclase/phosphodiesterase with PAS sensor</fullName>
    </submittedName>
</protein>
<dbReference type="PANTHER" id="PTHR44757:SF2">
    <property type="entry name" value="BIOFILM ARCHITECTURE MAINTENANCE PROTEIN MBAA"/>
    <property type="match status" value="1"/>
</dbReference>
<dbReference type="InterPro" id="IPR035965">
    <property type="entry name" value="PAS-like_dom_sf"/>
</dbReference>
<dbReference type="eggNOG" id="COG5001">
    <property type="taxonomic scope" value="Bacteria"/>
</dbReference>
<feature type="transmembrane region" description="Helical" evidence="1">
    <location>
        <begin position="259"/>
        <end position="279"/>
    </location>
</feature>
<evidence type="ECO:0000259" key="3">
    <source>
        <dbReference type="PROSITE" id="PS50883"/>
    </source>
</evidence>
<feature type="transmembrane region" description="Helical" evidence="1">
    <location>
        <begin position="193"/>
        <end position="214"/>
    </location>
</feature>
<feature type="transmembrane region" description="Helical" evidence="1">
    <location>
        <begin position="220"/>
        <end position="238"/>
    </location>
</feature>
<dbReference type="InterPro" id="IPR000160">
    <property type="entry name" value="GGDEF_dom"/>
</dbReference>
<keyword evidence="1" id="KW-1133">Transmembrane helix</keyword>
<feature type="domain" description="PAS" evidence="2">
    <location>
        <begin position="312"/>
        <end position="369"/>
    </location>
</feature>
<dbReference type="Proteomes" id="UP000017746">
    <property type="component" value="Chromosome"/>
</dbReference>
<dbReference type="AlphaFoldDB" id="U5W2F5"/>
<dbReference type="PROSITE" id="PS50887">
    <property type="entry name" value="GGDEF"/>
    <property type="match status" value="1"/>
</dbReference>
<dbReference type="GO" id="GO:0006355">
    <property type="term" value="P:regulation of DNA-templated transcription"/>
    <property type="evidence" value="ECO:0007669"/>
    <property type="project" value="InterPro"/>
</dbReference>